<sequence>MDVGDSQVVAVRQRYELNAFWCFDVGQVNDRADFQSRHVYFDELRQIFRQAGNFQLGSYVRNFAAFLDRRFFADEVYRYDSGQFLTSYNAYEVSVQHVAFGRVTLQCLDDDVLLGATNVQLDDVAVRSLVLEQLGNFLGQHADGLGGFVATVDYSWNQASETTQAAARTFPQVGTQFGIQGKIVHVVSPN</sequence>
<evidence type="ECO:0000313" key="1">
    <source>
        <dbReference type="EMBL" id="GBH08047.1"/>
    </source>
</evidence>
<organism evidence="1 3">
    <name type="scientific">Pseudomonas syringae pv. actinidiae</name>
    <dbReference type="NCBI Taxonomy" id="103796"/>
    <lineage>
        <taxon>Bacteria</taxon>
        <taxon>Pseudomonadati</taxon>
        <taxon>Pseudomonadota</taxon>
        <taxon>Gammaproteobacteria</taxon>
        <taxon>Pseudomonadales</taxon>
        <taxon>Pseudomonadaceae</taxon>
        <taxon>Pseudomonas</taxon>
        <taxon>Pseudomonas syringae</taxon>
    </lineage>
</organism>
<comment type="caution">
    <text evidence="1">The sequence shown here is derived from an EMBL/GenBank/DDBJ whole genome shotgun (WGS) entry which is preliminary data.</text>
</comment>
<evidence type="ECO:0000313" key="3">
    <source>
        <dbReference type="Proteomes" id="UP000247480"/>
    </source>
</evidence>
<proteinExistence type="predicted"/>
<dbReference type="Proteomes" id="UP000247480">
    <property type="component" value="Unassembled WGS sequence"/>
</dbReference>
<protein>
    <submittedName>
        <fullName evidence="1">Ribonuclease HI</fullName>
    </submittedName>
</protein>
<name>A0A2V0QRC4_PSESF</name>
<accession>A0A2V0QRC4</accession>
<reference evidence="2 4" key="2">
    <citation type="submission" date="2018-04" db="EMBL/GenBank/DDBJ databases">
        <title>Draft genome sequence of Pseudomonas syringae pv. actinidiae biovar 3 strains isolated from kiwifruit in Kagawa prefecture.</title>
        <authorList>
            <person name="Tabuchi M."/>
            <person name="Saito M."/>
            <person name="Fujiwara S."/>
            <person name="Sasa N."/>
            <person name="Akimitsu K."/>
            <person name="Gomi K."/>
            <person name="Konishi-Sugita S."/>
            <person name="Hamano K."/>
            <person name="Kataoka I."/>
        </authorList>
    </citation>
    <scope>NUCLEOTIDE SEQUENCE [LARGE SCALE GENOMIC DNA]</scope>
    <source>
        <strain evidence="2 4">MAFF212211</strain>
    </source>
</reference>
<dbReference type="Proteomes" id="UP000248291">
    <property type="component" value="Unassembled WGS sequence"/>
</dbReference>
<dbReference type="AlphaFoldDB" id="A0A2V0QRC4"/>
<dbReference type="EMBL" id="BGJZ01000069">
    <property type="protein sequence ID" value="GBH08047.1"/>
    <property type="molecule type" value="Genomic_DNA"/>
</dbReference>
<reference evidence="1 3" key="1">
    <citation type="submission" date="2018-04" db="EMBL/GenBank/DDBJ databases">
        <title>Draft genome sequence of Pseudomonas syringae pv. actinidiae biovar 1 strains isolated from kiwifruit in Kagawa prefecture.</title>
        <authorList>
            <person name="Tabuchi M."/>
            <person name="Saito M."/>
            <person name="Fujiwara S."/>
            <person name="Sasa N."/>
            <person name="Akimitsu K."/>
            <person name="Gomi K."/>
            <person name="Konishi-Sugita S."/>
            <person name="Hamano K."/>
            <person name="Kataoka I."/>
        </authorList>
    </citation>
    <scope>NUCLEOTIDE SEQUENCE [LARGE SCALE GENOMIC DNA]</scope>
    <source>
        <strain evidence="1 3">MAFF212206</strain>
    </source>
</reference>
<dbReference type="EMBL" id="BGKA01000051">
    <property type="protein sequence ID" value="GBH15444.1"/>
    <property type="molecule type" value="Genomic_DNA"/>
</dbReference>
<evidence type="ECO:0000313" key="2">
    <source>
        <dbReference type="EMBL" id="GBH15444.1"/>
    </source>
</evidence>
<gene>
    <name evidence="1" type="ORF">KPSA1_01414</name>
    <name evidence="2" type="ORF">KPSA3_01370</name>
</gene>
<evidence type="ECO:0000313" key="4">
    <source>
        <dbReference type="Proteomes" id="UP000248291"/>
    </source>
</evidence>